<keyword evidence="2" id="KW-0808">Transferase</keyword>
<dbReference type="EMBL" id="AODH01000021">
    <property type="protein sequence ID" value="EUJ40183.1"/>
    <property type="molecule type" value="Genomic_DNA"/>
</dbReference>
<evidence type="ECO:0000259" key="1">
    <source>
        <dbReference type="PROSITE" id="PS51186"/>
    </source>
</evidence>
<feature type="domain" description="N-acetyltransferase" evidence="1">
    <location>
        <begin position="1"/>
        <end position="103"/>
    </location>
</feature>
<gene>
    <name evidence="2" type="ORF">BCAMP_05831</name>
</gene>
<proteinExistence type="predicted"/>
<dbReference type="SUPFAM" id="SSF55729">
    <property type="entry name" value="Acyl-CoA N-acyltransferases (Nat)"/>
    <property type="match status" value="1"/>
</dbReference>
<dbReference type="STRING" id="1265861.BCAMP_05831"/>
<organism evidence="2 3">
    <name type="scientific">Brochothrix campestris FSL F6-1037</name>
    <dbReference type="NCBI Taxonomy" id="1265861"/>
    <lineage>
        <taxon>Bacteria</taxon>
        <taxon>Bacillati</taxon>
        <taxon>Bacillota</taxon>
        <taxon>Bacilli</taxon>
        <taxon>Bacillales</taxon>
        <taxon>Listeriaceae</taxon>
        <taxon>Brochothrix</taxon>
    </lineage>
</organism>
<comment type="caution">
    <text evidence="2">The sequence shown here is derived from an EMBL/GenBank/DDBJ whole genome shotgun (WGS) entry which is preliminary data.</text>
</comment>
<protein>
    <submittedName>
        <fullName evidence="2">N-acetyltransferase GCN5</fullName>
    </submittedName>
</protein>
<dbReference type="Gene3D" id="3.40.630.30">
    <property type="match status" value="1"/>
</dbReference>
<evidence type="ECO:0000313" key="3">
    <source>
        <dbReference type="Proteomes" id="UP000019243"/>
    </source>
</evidence>
<reference evidence="2 3" key="1">
    <citation type="submission" date="2012-12" db="EMBL/GenBank/DDBJ databases">
        <title>Novel taxa of Listeriaceae from agricultural environments in the United States.</title>
        <authorList>
            <person name="den Bakker H.C."/>
            <person name="Allred A."/>
            <person name="Warchocki S."/>
            <person name="Wright E.M."/>
            <person name="Burrell A."/>
            <person name="Nightingale K.K."/>
            <person name="Kephart D."/>
            <person name="Wiedmann M."/>
        </authorList>
    </citation>
    <scope>NUCLEOTIDE SEQUENCE [LARGE SCALE GENOMIC DNA]</scope>
    <source>
        <strain evidence="2 3">FSL F6-1037</strain>
    </source>
</reference>
<sequence length="110" mass="12792">MEFDQQTIDEAIYVCEKRGRIIGFISVYLPDKFVHHLYVDQVEKGRGVGRALLQTVIDLIDEPISLKCVCQNETALRFYKQLGWKSVSIGHDESSYCLLKYFKNTLTEER</sequence>
<dbReference type="Proteomes" id="UP000019243">
    <property type="component" value="Unassembled WGS sequence"/>
</dbReference>
<name>W7D4F0_9LIST</name>
<dbReference type="GO" id="GO:0016747">
    <property type="term" value="F:acyltransferase activity, transferring groups other than amino-acyl groups"/>
    <property type="evidence" value="ECO:0007669"/>
    <property type="project" value="InterPro"/>
</dbReference>
<dbReference type="AlphaFoldDB" id="W7D4F0"/>
<evidence type="ECO:0000313" key="2">
    <source>
        <dbReference type="EMBL" id="EUJ40183.1"/>
    </source>
</evidence>
<accession>W7D4F0</accession>
<dbReference type="PROSITE" id="PS51186">
    <property type="entry name" value="GNAT"/>
    <property type="match status" value="1"/>
</dbReference>
<dbReference type="CDD" id="cd04301">
    <property type="entry name" value="NAT_SF"/>
    <property type="match status" value="1"/>
</dbReference>
<keyword evidence="3" id="KW-1185">Reference proteome</keyword>
<dbReference type="InterPro" id="IPR016181">
    <property type="entry name" value="Acyl_CoA_acyltransferase"/>
</dbReference>
<dbReference type="Pfam" id="PF00583">
    <property type="entry name" value="Acetyltransf_1"/>
    <property type="match status" value="1"/>
</dbReference>
<dbReference type="InterPro" id="IPR000182">
    <property type="entry name" value="GNAT_dom"/>
</dbReference>